<dbReference type="EMBL" id="SUMG01000003">
    <property type="protein sequence ID" value="NBG87730.1"/>
    <property type="molecule type" value="Genomic_DNA"/>
</dbReference>
<dbReference type="Pfam" id="PF11518">
    <property type="entry name" value="DUF3221"/>
    <property type="match status" value="1"/>
</dbReference>
<proteinExistence type="predicted"/>
<feature type="chain" id="PRO_5041273489" evidence="1">
    <location>
        <begin position="22"/>
        <end position="117"/>
    </location>
</feature>
<sequence>MMKIKLFAALSLLLMATLILAGCGNQDPDNINDEVQEMQFEGVILEIDEDSILVEPAEGESIRSSADRVMLSRSALDAEETEDLDEGDKVRIFFRGGVMESYPAQVGDLERIERIDE</sequence>
<evidence type="ECO:0000313" key="2">
    <source>
        <dbReference type="EMBL" id="NBG87730.1"/>
    </source>
</evidence>
<dbReference type="Proteomes" id="UP000449710">
    <property type="component" value="Unassembled WGS sequence"/>
</dbReference>
<reference evidence="2 3" key="1">
    <citation type="submission" date="2019-04" db="EMBL/GenBank/DDBJ databases">
        <title>Isachenkonia alkalipeptolytica gen. nov. sp. nov. a new anaerobic, alkiliphilic organothrophic bacterium capable to reduce synthesized ferrihydrite isolated from a soda lake.</title>
        <authorList>
            <person name="Toshchakov S.V."/>
            <person name="Zavarzina D.G."/>
            <person name="Zhilina T.N."/>
            <person name="Kostrikina N.A."/>
            <person name="Kublanov I.V."/>
        </authorList>
    </citation>
    <scope>NUCLEOTIDE SEQUENCE [LARGE SCALE GENOMIC DNA]</scope>
    <source>
        <strain evidence="2 3">Z-1701</strain>
    </source>
</reference>
<evidence type="ECO:0000256" key="1">
    <source>
        <dbReference type="SAM" id="SignalP"/>
    </source>
</evidence>
<name>A0AA43XJ09_9CLOT</name>
<feature type="signal peptide" evidence="1">
    <location>
        <begin position="1"/>
        <end position="21"/>
    </location>
</feature>
<organism evidence="2 3">
    <name type="scientific">Isachenkonia alkalipeptolytica</name>
    <dbReference type="NCBI Taxonomy" id="2565777"/>
    <lineage>
        <taxon>Bacteria</taxon>
        <taxon>Bacillati</taxon>
        <taxon>Bacillota</taxon>
        <taxon>Clostridia</taxon>
        <taxon>Eubacteriales</taxon>
        <taxon>Clostridiaceae</taxon>
        <taxon>Isachenkonia</taxon>
    </lineage>
</organism>
<keyword evidence="3" id="KW-1185">Reference proteome</keyword>
<accession>A0AA43XJ09</accession>
<gene>
    <name evidence="2" type="ORF">ISALK_04375</name>
</gene>
<dbReference type="AlphaFoldDB" id="A0AA43XJ09"/>
<evidence type="ECO:0000313" key="3">
    <source>
        <dbReference type="Proteomes" id="UP000449710"/>
    </source>
</evidence>
<dbReference type="PROSITE" id="PS51257">
    <property type="entry name" value="PROKAR_LIPOPROTEIN"/>
    <property type="match status" value="1"/>
</dbReference>
<dbReference type="InterPro" id="IPR021598">
    <property type="entry name" value="DUF3221"/>
</dbReference>
<protein>
    <submittedName>
        <fullName evidence="2">DUF3221 domain-containing protein</fullName>
    </submittedName>
</protein>
<keyword evidence="1" id="KW-0732">Signal</keyword>
<comment type="caution">
    <text evidence="2">The sequence shown here is derived from an EMBL/GenBank/DDBJ whole genome shotgun (WGS) entry which is preliminary data.</text>
</comment>